<dbReference type="OrthoDB" id="10648546at2759"/>
<sequence>MEGDTFQPVSFVCIEITLSSFPRNMEPIWSTPKTLFLHKTDQEPRTFDAHRFPRPCHGDRPEAQEAGVPGGISALLLGPAAPDRLSGEKDFLPWSPQPHRRTTYRNANLERFHPTVLMVFHLGSEEQPVRVSPQERMFPV</sequence>
<dbReference type="Proteomes" id="UP000437017">
    <property type="component" value="Unassembled WGS sequence"/>
</dbReference>
<accession>A0A6A1QCV9</accession>
<organism evidence="1 2">
    <name type="scientific">Balaenoptera physalus</name>
    <name type="common">Fin whale</name>
    <name type="synonym">Balaena physalus</name>
    <dbReference type="NCBI Taxonomy" id="9770"/>
    <lineage>
        <taxon>Eukaryota</taxon>
        <taxon>Metazoa</taxon>
        <taxon>Chordata</taxon>
        <taxon>Craniata</taxon>
        <taxon>Vertebrata</taxon>
        <taxon>Euteleostomi</taxon>
        <taxon>Mammalia</taxon>
        <taxon>Eutheria</taxon>
        <taxon>Laurasiatheria</taxon>
        <taxon>Artiodactyla</taxon>
        <taxon>Whippomorpha</taxon>
        <taxon>Cetacea</taxon>
        <taxon>Mysticeti</taxon>
        <taxon>Balaenopteridae</taxon>
        <taxon>Balaenoptera</taxon>
    </lineage>
</organism>
<protein>
    <submittedName>
        <fullName evidence="1">Uncharacterized protein</fullName>
    </submittedName>
</protein>
<dbReference type="AlphaFoldDB" id="A0A6A1QCV9"/>
<proteinExistence type="predicted"/>
<gene>
    <name evidence="1" type="ORF">E2I00_006227</name>
</gene>
<evidence type="ECO:0000313" key="2">
    <source>
        <dbReference type="Proteomes" id="UP000437017"/>
    </source>
</evidence>
<reference evidence="1 2" key="1">
    <citation type="journal article" date="2019" name="PLoS ONE">
        <title>Genomic analyses reveal an absence of contemporary introgressive admixture between fin whales and blue whales, despite known hybrids.</title>
        <authorList>
            <person name="Westbury M.V."/>
            <person name="Petersen B."/>
            <person name="Lorenzen E.D."/>
        </authorList>
    </citation>
    <scope>NUCLEOTIDE SEQUENCE [LARGE SCALE GENOMIC DNA]</scope>
    <source>
        <strain evidence="1">FinWhale-01</strain>
    </source>
</reference>
<dbReference type="EMBL" id="SGJD01000439">
    <property type="protein sequence ID" value="KAB0405185.1"/>
    <property type="molecule type" value="Genomic_DNA"/>
</dbReference>
<name>A0A6A1QCV9_BALPH</name>
<evidence type="ECO:0000313" key="1">
    <source>
        <dbReference type="EMBL" id="KAB0405185.1"/>
    </source>
</evidence>
<keyword evidence="2" id="KW-1185">Reference proteome</keyword>
<comment type="caution">
    <text evidence="1">The sequence shown here is derived from an EMBL/GenBank/DDBJ whole genome shotgun (WGS) entry which is preliminary data.</text>
</comment>